<evidence type="ECO:0000313" key="3">
    <source>
        <dbReference type="EMBL" id="QEX15420.1"/>
    </source>
</evidence>
<dbReference type="EMBL" id="CP042906">
    <property type="protein sequence ID" value="QEX15420.1"/>
    <property type="molecule type" value="Genomic_DNA"/>
</dbReference>
<dbReference type="KEGG" id="htq:FRZ44_07030"/>
<organism evidence="3 4">
    <name type="scientific">Hypericibacter terrae</name>
    <dbReference type="NCBI Taxonomy" id="2602015"/>
    <lineage>
        <taxon>Bacteria</taxon>
        <taxon>Pseudomonadati</taxon>
        <taxon>Pseudomonadota</taxon>
        <taxon>Alphaproteobacteria</taxon>
        <taxon>Rhodospirillales</taxon>
        <taxon>Dongiaceae</taxon>
        <taxon>Hypericibacter</taxon>
    </lineage>
</organism>
<feature type="transmembrane region" description="Helical" evidence="1">
    <location>
        <begin position="188"/>
        <end position="205"/>
    </location>
</feature>
<keyword evidence="1" id="KW-1133">Transmembrane helix</keyword>
<feature type="transmembrane region" description="Helical" evidence="1">
    <location>
        <begin position="547"/>
        <end position="568"/>
    </location>
</feature>
<dbReference type="PANTHER" id="PTHR10422">
    <property type="entry name" value="CYTOCHROME C OXIDASE SUBUNIT 1"/>
    <property type="match status" value="1"/>
</dbReference>
<evidence type="ECO:0000313" key="4">
    <source>
        <dbReference type="Proteomes" id="UP000326202"/>
    </source>
</evidence>
<evidence type="ECO:0000256" key="1">
    <source>
        <dbReference type="SAM" id="Phobius"/>
    </source>
</evidence>
<dbReference type="Pfam" id="PF00115">
    <property type="entry name" value="COX1"/>
    <property type="match status" value="1"/>
</dbReference>
<feature type="transmembrane region" description="Helical" evidence="1">
    <location>
        <begin position="415"/>
        <end position="435"/>
    </location>
</feature>
<proteinExistence type="predicted"/>
<keyword evidence="1" id="KW-0472">Membrane</keyword>
<dbReference type="Pfam" id="PF22085">
    <property type="entry name" value="NorB_cytochrome_c-like"/>
    <property type="match status" value="1"/>
</dbReference>
<dbReference type="GO" id="GO:0020037">
    <property type="term" value="F:heme binding"/>
    <property type="evidence" value="ECO:0007669"/>
    <property type="project" value="InterPro"/>
</dbReference>
<gene>
    <name evidence="3" type="ORF">FRZ44_07030</name>
</gene>
<feature type="transmembrane region" description="Helical" evidence="1">
    <location>
        <begin position="15"/>
        <end position="34"/>
    </location>
</feature>
<evidence type="ECO:0000259" key="2">
    <source>
        <dbReference type="Pfam" id="PF22085"/>
    </source>
</evidence>
<dbReference type="Proteomes" id="UP000326202">
    <property type="component" value="Chromosome"/>
</dbReference>
<feature type="transmembrane region" description="Helical" evidence="1">
    <location>
        <begin position="596"/>
        <end position="617"/>
    </location>
</feature>
<protein>
    <submittedName>
        <fullName evidence="3">Nitric oxide reductase</fullName>
    </submittedName>
</protein>
<dbReference type="InterPro" id="IPR036927">
    <property type="entry name" value="Cyt_c_oxase-like_su1_sf"/>
</dbReference>
<feature type="transmembrane region" description="Helical" evidence="1">
    <location>
        <begin position="369"/>
        <end position="395"/>
    </location>
</feature>
<dbReference type="PANTHER" id="PTHR10422:SF38">
    <property type="entry name" value="CYTOCHROME B SUBUNIT OF NITRIC OXIDE REDUCTASE"/>
    <property type="match status" value="1"/>
</dbReference>
<feature type="transmembrane region" description="Helical" evidence="1">
    <location>
        <begin position="288"/>
        <end position="309"/>
    </location>
</feature>
<dbReference type="InterPro" id="IPR000883">
    <property type="entry name" value="Cyt_C_Oxase_1"/>
</dbReference>
<dbReference type="Gene3D" id="1.20.210.10">
    <property type="entry name" value="Cytochrome c oxidase-like, subunit I domain"/>
    <property type="match status" value="1"/>
</dbReference>
<reference evidence="3 4" key="1">
    <citation type="submission" date="2019-08" db="EMBL/GenBank/DDBJ databases">
        <title>Hyperibacter terrae gen. nov., sp. nov. and Hyperibacter viscosus sp. nov., two new members in the family Rhodospirillaceae isolated from the rhizosphere of Hypericum perforatum.</title>
        <authorList>
            <person name="Noviana Z."/>
        </authorList>
    </citation>
    <scope>NUCLEOTIDE SEQUENCE [LARGE SCALE GENOMIC DNA]</scope>
    <source>
        <strain evidence="3 4">R5913</strain>
    </source>
</reference>
<name>A0A5J6MGN5_9PROT</name>
<feature type="transmembrane region" description="Helical" evidence="1">
    <location>
        <begin position="233"/>
        <end position="255"/>
    </location>
</feature>
<feature type="transmembrane region" description="Helical" evidence="1">
    <location>
        <begin position="447"/>
        <end position="468"/>
    </location>
</feature>
<feature type="domain" description="Nitric oxide reductase subunit B cytochrome c-like" evidence="2">
    <location>
        <begin position="46"/>
        <end position="220"/>
    </location>
</feature>
<keyword evidence="1" id="KW-0812">Transmembrane</keyword>
<keyword evidence="4" id="KW-1185">Reference proteome</keyword>
<feature type="transmembrane region" description="Helical" evidence="1">
    <location>
        <begin position="480"/>
        <end position="508"/>
    </location>
</feature>
<feature type="transmembrane region" description="Helical" evidence="1">
    <location>
        <begin position="637"/>
        <end position="659"/>
    </location>
</feature>
<accession>A0A5J6MGN5</accession>
<dbReference type="GO" id="GO:0009060">
    <property type="term" value="P:aerobic respiration"/>
    <property type="evidence" value="ECO:0007669"/>
    <property type="project" value="InterPro"/>
</dbReference>
<feature type="transmembrane region" description="Helical" evidence="1">
    <location>
        <begin position="671"/>
        <end position="692"/>
    </location>
</feature>
<dbReference type="InterPro" id="IPR054309">
    <property type="entry name" value="NorB_cytochrome_c-like"/>
</dbReference>
<dbReference type="GO" id="GO:0004129">
    <property type="term" value="F:cytochrome-c oxidase activity"/>
    <property type="evidence" value="ECO:0007669"/>
    <property type="project" value="InterPro"/>
</dbReference>
<dbReference type="OrthoDB" id="9767153at2"/>
<feature type="transmembrane region" description="Helical" evidence="1">
    <location>
        <begin position="520"/>
        <end position="541"/>
    </location>
</feature>
<dbReference type="GO" id="GO:0016020">
    <property type="term" value="C:membrane"/>
    <property type="evidence" value="ECO:0007669"/>
    <property type="project" value="InterPro"/>
</dbReference>
<dbReference type="RefSeq" id="WP_151175872.1">
    <property type="nucleotide sequence ID" value="NZ_CP042906.1"/>
</dbReference>
<dbReference type="SUPFAM" id="SSF81442">
    <property type="entry name" value="Cytochrome c oxidase subunit I-like"/>
    <property type="match status" value="1"/>
</dbReference>
<dbReference type="AlphaFoldDB" id="A0A5J6MGN5"/>
<sequence>MASLSDNPEDRISPWWIRTVLITLVVGFAVLILITQRGYENAPPIPAQAVDPAGATVFTGDDVSSGQQVFLKYGLMDNGSVWGHGGYLGPDFSALYLHRLSEDLQGALAQSRYNAPLDSLTSQQRASLDSEVAATLKENRYDAASGTLALTATEAETFQKEIERWRGYFHDPAGNGGLKADLITDPQALRQLTAFFAWAAWAAVANRPGELYSYTNNFPYDPLAGNRPTPGTLVWSVLSLIALLGGTALVLFAFGKFDYLGWTSKGRHVHPRMIPGQASASQKALVKYFVVVALLFLGQALIGGGVAHYRAEPGDFYGFDLSQILPSNLLRTWHLQTAIFWIATAYVAAALFLGRMLGGEEPRGQSGLVHLLFGAFAVVIFGSLLGEWAGIAQLFPEHWFWIGNQGWEFLELGRLWQILLVVGLVVWFGLLVRAVRPTKLAPDMREVGRVFLLAALAIPVFYVPAMFFDGKTNYTVVDTWRFWIIHLWVEGFFEFFATTIVAVIFLQLGITSRGTALRVIYLDAILYFAGGLIGTGHHWYFTGHTNLNLALSAVFSALEVVPLTLLTLDAWDFVKLTRRNCEVCGQSVAVPHKWTFYFLMAVGFWNFVGAGIFGFLLNLPIVSYYEVGTMLTPNHGHAALMGVFGMLAVGLTVFVLRQVSSDESWARLEKYLRVSFWGLNIGLAMMLVLSLFPGGVRQLWDVVENGYWHARSLALTATPLMRTLEWMRLPGDLVFIFLGAVPFLLAVLQGYWRMRRGSPHPAGGMLHRPAPARDAER</sequence>
<feature type="transmembrane region" description="Helical" evidence="1">
    <location>
        <begin position="733"/>
        <end position="752"/>
    </location>
</feature>
<feature type="transmembrane region" description="Helical" evidence="1">
    <location>
        <begin position="338"/>
        <end position="357"/>
    </location>
</feature>